<dbReference type="GO" id="GO:0006355">
    <property type="term" value="P:regulation of DNA-templated transcription"/>
    <property type="evidence" value="ECO:0007669"/>
    <property type="project" value="InterPro"/>
</dbReference>
<dbReference type="InterPro" id="IPR000792">
    <property type="entry name" value="Tscrpt_reg_LuxR_C"/>
</dbReference>
<gene>
    <name evidence="7" type="ORF">C8J26_2221</name>
</gene>
<feature type="domain" description="Response regulatory" evidence="6">
    <location>
        <begin position="10"/>
        <end position="125"/>
    </location>
</feature>
<keyword evidence="1" id="KW-0805">Transcription regulation</keyword>
<dbReference type="PROSITE" id="PS50110">
    <property type="entry name" value="RESPONSE_REGULATORY"/>
    <property type="match status" value="1"/>
</dbReference>
<name>A0A2T5GME4_9SPHN</name>
<reference evidence="7 8" key="1">
    <citation type="submission" date="2018-04" db="EMBL/GenBank/DDBJ databases">
        <title>Genomic Encyclopedia of Type Strains, Phase III (KMG-III): the genomes of soil and plant-associated and newly described type strains.</title>
        <authorList>
            <person name="Whitman W."/>
        </authorList>
    </citation>
    <scope>NUCLEOTIDE SEQUENCE [LARGE SCALE GENOMIC DNA]</scope>
    <source>
        <strain evidence="7 8">MA101b</strain>
    </source>
</reference>
<evidence type="ECO:0000256" key="1">
    <source>
        <dbReference type="ARBA" id="ARBA00023015"/>
    </source>
</evidence>
<sequence>MTLSASAPATVYVLDDDADLGASVARLLVRHGHAARAFVEPVALLRDYPRDPAACIISDVMMGDMDGFTFADAVRELDPDVALVFMTAWPTTANAVDSVRRYGGLDYLEKPIDEDRLLTAVAEGVAWSNGRRLLNRRTALLTTRERQVFDMLVRGHSNKAIAGALGLSIKTIENHRAAVVTKTGTNGLAQLIALVS</sequence>
<dbReference type="PRINTS" id="PR00038">
    <property type="entry name" value="HTHLUXR"/>
</dbReference>
<feature type="modified residue" description="4-aspartylphosphate" evidence="4">
    <location>
        <position position="59"/>
    </location>
</feature>
<dbReference type="GO" id="GO:0003677">
    <property type="term" value="F:DNA binding"/>
    <property type="evidence" value="ECO:0007669"/>
    <property type="project" value="UniProtKB-KW"/>
</dbReference>
<dbReference type="Pfam" id="PF00196">
    <property type="entry name" value="GerE"/>
    <property type="match status" value="1"/>
</dbReference>
<evidence type="ECO:0000256" key="4">
    <source>
        <dbReference type="PROSITE-ProRule" id="PRU00169"/>
    </source>
</evidence>
<dbReference type="PROSITE" id="PS00622">
    <property type="entry name" value="HTH_LUXR_1"/>
    <property type="match status" value="1"/>
</dbReference>
<dbReference type="SMART" id="SM00421">
    <property type="entry name" value="HTH_LUXR"/>
    <property type="match status" value="1"/>
</dbReference>
<dbReference type="PROSITE" id="PS50043">
    <property type="entry name" value="HTH_LUXR_2"/>
    <property type="match status" value="1"/>
</dbReference>
<dbReference type="Gene3D" id="3.40.50.2300">
    <property type="match status" value="1"/>
</dbReference>
<keyword evidence="8" id="KW-1185">Reference proteome</keyword>
<dbReference type="Proteomes" id="UP000244189">
    <property type="component" value="Unassembled WGS sequence"/>
</dbReference>
<feature type="domain" description="HTH luxR-type" evidence="5">
    <location>
        <begin position="134"/>
        <end position="196"/>
    </location>
</feature>
<dbReference type="CDD" id="cd06170">
    <property type="entry name" value="LuxR_C_like"/>
    <property type="match status" value="1"/>
</dbReference>
<dbReference type="SUPFAM" id="SSF46894">
    <property type="entry name" value="C-terminal effector domain of the bipartite response regulators"/>
    <property type="match status" value="1"/>
</dbReference>
<dbReference type="InterPro" id="IPR036388">
    <property type="entry name" value="WH-like_DNA-bd_sf"/>
</dbReference>
<dbReference type="PANTHER" id="PTHR44688">
    <property type="entry name" value="DNA-BINDING TRANSCRIPTIONAL ACTIVATOR DEVR_DOSR"/>
    <property type="match status" value="1"/>
</dbReference>
<dbReference type="SMART" id="SM00448">
    <property type="entry name" value="REC"/>
    <property type="match status" value="1"/>
</dbReference>
<dbReference type="AlphaFoldDB" id="A0A2T5GME4"/>
<dbReference type="PANTHER" id="PTHR44688:SF16">
    <property type="entry name" value="DNA-BINDING TRANSCRIPTIONAL ACTIVATOR DEVR_DOSR"/>
    <property type="match status" value="1"/>
</dbReference>
<organism evidence="7 8">
    <name type="scientific">Sphingomonas aurantiaca</name>
    <dbReference type="NCBI Taxonomy" id="185949"/>
    <lineage>
        <taxon>Bacteria</taxon>
        <taxon>Pseudomonadati</taxon>
        <taxon>Pseudomonadota</taxon>
        <taxon>Alphaproteobacteria</taxon>
        <taxon>Sphingomonadales</taxon>
        <taxon>Sphingomonadaceae</taxon>
        <taxon>Sphingomonas</taxon>
    </lineage>
</organism>
<comment type="caution">
    <text evidence="7">The sequence shown here is derived from an EMBL/GenBank/DDBJ whole genome shotgun (WGS) entry which is preliminary data.</text>
</comment>
<dbReference type="SUPFAM" id="SSF52172">
    <property type="entry name" value="CheY-like"/>
    <property type="match status" value="1"/>
</dbReference>
<evidence type="ECO:0000313" key="8">
    <source>
        <dbReference type="Proteomes" id="UP000244189"/>
    </source>
</evidence>
<dbReference type="Pfam" id="PF00072">
    <property type="entry name" value="Response_reg"/>
    <property type="match status" value="1"/>
</dbReference>
<dbReference type="InterPro" id="IPR016032">
    <property type="entry name" value="Sig_transdc_resp-reg_C-effctor"/>
</dbReference>
<evidence type="ECO:0000259" key="6">
    <source>
        <dbReference type="PROSITE" id="PS50110"/>
    </source>
</evidence>
<accession>A0A2T5GME4</accession>
<dbReference type="EMBL" id="QAOG01000003">
    <property type="protein sequence ID" value="PTQ60509.1"/>
    <property type="molecule type" value="Genomic_DNA"/>
</dbReference>
<dbReference type="InterPro" id="IPR011006">
    <property type="entry name" value="CheY-like_superfamily"/>
</dbReference>
<evidence type="ECO:0000313" key="7">
    <source>
        <dbReference type="EMBL" id="PTQ60509.1"/>
    </source>
</evidence>
<evidence type="ECO:0000259" key="5">
    <source>
        <dbReference type="PROSITE" id="PS50043"/>
    </source>
</evidence>
<dbReference type="InterPro" id="IPR001789">
    <property type="entry name" value="Sig_transdc_resp-reg_receiver"/>
</dbReference>
<evidence type="ECO:0000256" key="2">
    <source>
        <dbReference type="ARBA" id="ARBA00023125"/>
    </source>
</evidence>
<protein>
    <submittedName>
        <fullName evidence="7">LuxR family two component transcriptional regulator</fullName>
    </submittedName>
</protein>
<keyword evidence="4" id="KW-0597">Phosphoprotein</keyword>
<evidence type="ECO:0000256" key="3">
    <source>
        <dbReference type="ARBA" id="ARBA00023163"/>
    </source>
</evidence>
<dbReference type="GO" id="GO:0000160">
    <property type="term" value="P:phosphorelay signal transduction system"/>
    <property type="evidence" value="ECO:0007669"/>
    <property type="project" value="InterPro"/>
</dbReference>
<dbReference type="RefSeq" id="WP_107957954.1">
    <property type="nucleotide sequence ID" value="NZ_JASPFP010000001.1"/>
</dbReference>
<proteinExistence type="predicted"/>
<dbReference type="Gene3D" id="1.10.10.10">
    <property type="entry name" value="Winged helix-like DNA-binding domain superfamily/Winged helix DNA-binding domain"/>
    <property type="match status" value="1"/>
</dbReference>
<keyword evidence="2" id="KW-0238">DNA-binding</keyword>
<keyword evidence="3" id="KW-0804">Transcription</keyword>